<evidence type="ECO:0000313" key="10">
    <source>
        <dbReference type="EMBL" id="RRC99578.1"/>
    </source>
</evidence>
<dbReference type="GO" id="GO:0000160">
    <property type="term" value="P:phosphorelay signal transduction system"/>
    <property type="evidence" value="ECO:0007669"/>
    <property type="project" value="TreeGrafter"/>
</dbReference>
<evidence type="ECO:0000256" key="5">
    <source>
        <dbReference type="ARBA" id="ARBA00022692"/>
    </source>
</evidence>
<keyword evidence="6 10" id="KW-0418">Kinase</keyword>
<dbReference type="EC" id="2.7.13.3" evidence="2"/>
<evidence type="ECO:0000256" key="7">
    <source>
        <dbReference type="ARBA" id="ARBA00022989"/>
    </source>
</evidence>
<dbReference type="PANTHER" id="PTHR45436">
    <property type="entry name" value="SENSOR HISTIDINE KINASE YKOH"/>
    <property type="match status" value="1"/>
</dbReference>
<dbReference type="GO" id="GO:0005886">
    <property type="term" value="C:plasma membrane"/>
    <property type="evidence" value="ECO:0007669"/>
    <property type="project" value="TreeGrafter"/>
</dbReference>
<dbReference type="Pfam" id="PF02518">
    <property type="entry name" value="HATPase_c"/>
    <property type="match status" value="1"/>
</dbReference>
<keyword evidence="7 8" id="KW-1133">Transmembrane helix</keyword>
<accession>A0A3P1SQY7</accession>
<dbReference type="AlphaFoldDB" id="A0A3P1SQY7"/>
<name>A0A3P1SQY7_9GAMM</name>
<protein>
    <recommendedName>
        <fullName evidence="2">histidine kinase</fullName>
        <ecNumber evidence="2">2.7.13.3</ecNumber>
    </recommendedName>
</protein>
<evidence type="ECO:0000256" key="3">
    <source>
        <dbReference type="ARBA" id="ARBA00022553"/>
    </source>
</evidence>
<dbReference type="SMART" id="SM00387">
    <property type="entry name" value="HATPase_c"/>
    <property type="match status" value="1"/>
</dbReference>
<comment type="caution">
    <text evidence="10">The sequence shown here is derived from an EMBL/GenBank/DDBJ whole genome shotgun (WGS) entry which is preliminary data.</text>
</comment>
<dbReference type="OrthoDB" id="9809567at2"/>
<dbReference type="PROSITE" id="PS50109">
    <property type="entry name" value="HIS_KIN"/>
    <property type="match status" value="1"/>
</dbReference>
<evidence type="ECO:0000256" key="1">
    <source>
        <dbReference type="ARBA" id="ARBA00000085"/>
    </source>
</evidence>
<keyword evidence="3" id="KW-0597">Phosphoprotein</keyword>
<dbReference type="InterPro" id="IPR050428">
    <property type="entry name" value="TCS_sensor_his_kinase"/>
</dbReference>
<dbReference type="RefSeq" id="WP_124925768.1">
    <property type="nucleotide sequence ID" value="NZ_BMOH01000006.1"/>
</dbReference>
<dbReference type="EMBL" id="RQXV01000004">
    <property type="protein sequence ID" value="RRC99578.1"/>
    <property type="molecule type" value="Genomic_DNA"/>
</dbReference>
<evidence type="ECO:0000313" key="11">
    <source>
        <dbReference type="Proteomes" id="UP000267535"/>
    </source>
</evidence>
<evidence type="ECO:0000256" key="2">
    <source>
        <dbReference type="ARBA" id="ARBA00012438"/>
    </source>
</evidence>
<dbReference type="InterPro" id="IPR036890">
    <property type="entry name" value="HATPase_C_sf"/>
</dbReference>
<dbReference type="Gene3D" id="3.30.565.10">
    <property type="entry name" value="Histidine kinase-like ATPase, C-terminal domain"/>
    <property type="match status" value="1"/>
</dbReference>
<comment type="catalytic activity">
    <reaction evidence="1">
        <text>ATP + protein L-histidine = ADP + protein N-phospho-L-histidine.</text>
        <dbReference type="EC" id="2.7.13.3"/>
    </reaction>
</comment>
<dbReference type="InterPro" id="IPR005467">
    <property type="entry name" value="His_kinase_dom"/>
</dbReference>
<proteinExistence type="predicted"/>
<evidence type="ECO:0000256" key="6">
    <source>
        <dbReference type="ARBA" id="ARBA00022777"/>
    </source>
</evidence>
<evidence type="ECO:0000256" key="4">
    <source>
        <dbReference type="ARBA" id="ARBA00022679"/>
    </source>
</evidence>
<dbReference type="SUPFAM" id="SSF55874">
    <property type="entry name" value="ATPase domain of HSP90 chaperone/DNA topoisomerase II/histidine kinase"/>
    <property type="match status" value="1"/>
</dbReference>
<keyword evidence="11" id="KW-1185">Reference proteome</keyword>
<keyword evidence="8" id="KW-0472">Membrane</keyword>
<feature type="transmembrane region" description="Helical" evidence="8">
    <location>
        <begin position="159"/>
        <end position="177"/>
    </location>
</feature>
<dbReference type="PANTHER" id="PTHR45436:SF5">
    <property type="entry name" value="SENSOR HISTIDINE KINASE TRCS"/>
    <property type="match status" value="1"/>
</dbReference>
<evidence type="ECO:0000256" key="8">
    <source>
        <dbReference type="SAM" id="Phobius"/>
    </source>
</evidence>
<sequence>MKNATPSLERRIRHGLILLMVPAFIVVLFFLHTAMNGIAREYMVARQQDDANNIIAALVQEAGRWTIDESRVSSVYKRVRTGHYYIVRWDSEEIRSRSLWDLKPEVMLLQPGEVQHFEQAGAGDESWLVWQEGIKKGNQNFTLWLAEDISIFNARQNEYGNYLLILLGVLTVLILLLQRHIIRWGFASLNPLQEQIIQGQMSGAVKVTEDIPLEVRPLANAIQKLVEHSGKQISRSRMATGNLAHELKLPLQHLQLLADKEQSGSNRDNLQEIYVQLKRRIDSELRRARISGSPAPGERFNPQEEIPYLVKLVSQGRSDAVKLNMELPDQSIPFDRDDMLELIGNLLDNAWRFAKSCIELSISVDRGDWAISIADDGPGIPESKVSILQQRGVRADEQSDSNYGLGLAICRSVVQSYSGIFELKSSPLGGLQVLIRIPQPGAGCVVKENNNEP</sequence>
<dbReference type="Proteomes" id="UP000267535">
    <property type="component" value="Unassembled WGS sequence"/>
</dbReference>
<dbReference type="InterPro" id="IPR003594">
    <property type="entry name" value="HATPase_dom"/>
</dbReference>
<keyword evidence="4" id="KW-0808">Transferase</keyword>
<organism evidence="10 11">
    <name type="scientific">Amphritea balenae</name>
    <dbReference type="NCBI Taxonomy" id="452629"/>
    <lineage>
        <taxon>Bacteria</taxon>
        <taxon>Pseudomonadati</taxon>
        <taxon>Pseudomonadota</taxon>
        <taxon>Gammaproteobacteria</taxon>
        <taxon>Oceanospirillales</taxon>
        <taxon>Oceanospirillaceae</taxon>
        <taxon>Amphritea</taxon>
    </lineage>
</organism>
<keyword evidence="5 8" id="KW-0812">Transmembrane</keyword>
<feature type="domain" description="Histidine kinase" evidence="9">
    <location>
        <begin position="242"/>
        <end position="441"/>
    </location>
</feature>
<evidence type="ECO:0000259" key="9">
    <source>
        <dbReference type="PROSITE" id="PS50109"/>
    </source>
</evidence>
<feature type="transmembrane region" description="Helical" evidence="8">
    <location>
        <begin position="12"/>
        <end position="31"/>
    </location>
</feature>
<gene>
    <name evidence="10" type="ORF">EHS89_08725</name>
</gene>
<dbReference type="GO" id="GO:0004673">
    <property type="term" value="F:protein histidine kinase activity"/>
    <property type="evidence" value="ECO:0007669"/>
    <property type="project" value="UniProtKB-EC"/>
</dbReference>
<reference evidence="10 11" key="1">
    <citation type="submission" date="2018-11" db="EMBL/GenBank/DDBJ databases">
        <title>The draft genome sequence of Amphritea balenae JAMM 1525T.</title>
        <authorList>
            <person name="Fang Z."/>
            <person name="Zhang Y."/>
            <person name="Han X."/>
        </authorList>
    </citation>
    <scope>NUCLEOTIDE SEQUENCE [LARGE SCALE GENOMIC DNA]</scope>
    <source>
        <strain evidence="10 11">JAMM 1525</strain>
    </source>
</reference>